<evidence type="ECO:0000259" key="1">
    <source>
        <dbReference type="PROSITE" id="PS50994"/>
    </source>
</evidence>
<dbReference type="InterPro" id="IPR039537">
    <property type="entry name" value="Retrotran_Ty1/copia-like"/>
</dbReference>
<evidence type="ECO:0000313" key="3">
    <source>
        <dbReference type="Proteomes" id="UP001454036"/>
    </source>
</evidence>
<sequence length="251" mass="28729">MKEKANNVQELSTPLEMLSDGEEGWQNVITSLIQQEVGKALKEKESGGSGDSDHMQIHANLVSFDHFTGRIVSQDNQSSMHNLEFRIIDSRASTYMCHNLSRFKDVESSKILVVAKAERGLYVLNEESFNCSSIQDPYSVCPLAKQQRLMFNKTSEYSNVLFDLIHIDLWGPYKVATRLDTRYFLTIVEDGSRSNWTMLLSNKMHVFNVVKSFFNMVKKQFNIDIKRIRTDNGSEFLSNDFQSFVSNLGVL</sequence>
<dbReference type="PROSITE" id="PS50994">
    <property type="entry name" value="INTEGRASE"/>
    <property type="match status" value="1"/>
</dbReference>
<dbReference type="PANTHER" id="PTHR42648:SF31">
    <property type="entry name" value="RNA-DIRECTED DNA POLYMERASE"/>
    <property type="match status" value="1"/>
</dbReference>
<dbReference type="GO" id="GO:0015074">
    <property type="term" value="P:DNA integration"/>
    <property type="evidence" value="ECO:0007669"/>
    <property type="project" value="InterPro"/>
</dbReference>
<dbReference type="EMBL" id="BAABME010002201">
    <property type="protein sequence ID" value="GAA0153554.1"/>
    <property type="molecule type" value="Genomic_DNA"/>
</dbReference>
<dbReference type="InterPro" id="IPR001584">
    <property type="entry name" value="Integrase_cat-core"/>
</dbReference>
<dbReference type="Pfam" id="PF00665">
    <property type="entry name" value="rve"/>
    <property type="match status" value="1"/>
</dbReference>
<dbReference type="Proteomes" id="UP001454036">
    <property type="component" value="Unassembled WGS sequence"/>
</dbReference>
<dbReference type="AlphaFoldDB" id="A0AAV3PPA4"/>
<evidence type="ECO:0000313" key="2">
    <source>
        <dbReference type="EMBL" id="GAA0153554.1"/>
    </source>
</evidence>
<dbReference type="GO" id="GO:0003676">
    <property type="term" value="F:nucleic acid binding"/>
    <property type="evidence" value="ECO:0007669"/>
    <property type="project" value="InterPro"/>
</dbReference>
<dbReference type="SUPFAM" id="SSF53098">
    <property type="entry name" value="Ribonuclease H-like"/>
    <property type="match status" value="1"/>
</dbReference>
<proteinExistence type="predicted"/>
<comment type="caution">
    <text evidence="2">The sequence shown here is derived from an EMBL/GenBank/DDBJ whole genome shotgun (WGS) entry which is preliminary data.</text>
</comment>
<dbReference type="PANTHER" id="PTHR42648">
    <property type="entry name" value="TRANSPOSASE, PUTATIVE-RELATED"/>
    <property type="match status" value="1"/>
</dbReference>
<name>A0AAV3PPA4_LITER</name>
<reference evidence="2 3" key="1">
    <citation type="submission" date="2024-01" db="EMBL/GenBank/DDBJ databases">
        <title>The complete chloroplast genome sequence of Lithospermum erythrorhizon: insights into the phylogenetic relationship among Boraginaceae species and the maternal lineages of purple gromwells.</title>
        <authorList>
            <person name="Okada T."/>
            <person name="Watanabe K."/>
        </authorList>
    </citation>
    <scope>NUCLEOTIDE SEQUENCE [LARGE SCALE GENOMIC DNA]</scope>
</reference>
<protein>
    <recommendedName>
        <fullName evidence="1">Integrase catalytic domain-containing protein</fullName>
    </recommendedName>
</protein>
<organism evidence="2 3">
    <name type="scientific">Lithospermum erythrorhizon</name>
    <name type="common">Purple gromwell</name>
    <name type="synonym">Lithospermum officinale var. erythrorhizon</name>
    <dbReference type="NCBI Taxonomy" id="34254"/>
    <lineage>
        <taxon>Eukaryota</taxon>
        <taxon>Viridiplantae</taxon>
        <taxon>Streptophyta</taxon>
        <taxon>Embryophyta</taxon>
        <taxon>Tracheophyta</taxon>
        <taxon>Spermatophyta</taxon>
        <taxon>Magnoliopsida</taxon>
        <taxon>eudicotyledons</taxon>
        <taxon>Gunneridae</taxon>
        <taxon>Pentapetalae</taxon>
        <taxon>asterids</taxon>
        <taxon>lamiids</taxon>
        <taxon>Boraginales</taxon>
        <taxon>Boraginaceae</taxon>
        <taxon>Boraginoideae</taxon>
        <taxon>Lithospermeae</taxon>
        <taxon>Lithospermum</taxon>
    </lineage>
</organism>
<accession>A0AAV3PPA4</accession>
<dbReference type="InterPro" id="IPR012337">
    <property type="entry name" value="RNaseH-like_sf"/>
</dbReference>
<keyword evidence="3" id="KW-1185">Reference proteome</keyword>
<gene>
    <name evidence="2" type="ORF">LIER_11764</name>
</gene>
<dbReference type="Gene3D" id="3.30.420.10">
    <property type="entry name" value="Ribonuclease H-like superfamily/Ribonuclease H"/>
    <property type="match status" value="1"/>
</dbReference>
<feature type="domain" description="Integrase catalytic" evidence="1">
    <location>
        <begin position="152"/>
        <end position="251"/>
    </location>
</feature>
<dbReference type="InterPro" id="IPR036397">
    <property type="entry name" value="RNaseH_sf"/>
</dbReference>